<dbReference type="InterPro" id="IPR015421">
    <property type="entry name" value="PyrdxlP-dep_Trfase_major"/>
</dbReference>
<keyword evidence="3" id="KW-0808">Transferase</keyword>
<organism evidence="6">
    <name type="scientific">Oryza sativa subsp. japonica</name>
    <name type="common">Rice</name>
    <dbReference type="NCBI Taxonomy" id="39947"/>
    <lineage>
        <taxon>Eukaryota</taxon>
        <taxon>Viridiplantae</taxon>
        <taxon>Streptophyta</taxon>
        <taxon>Embryophyta</taxon>
        <taxon>Tracheophyta</taxon>
        <taxon>Spermatophyta</taxon>
        <taxon>Magnoliopsida</taxon>
        <taxon>Liliopsida</taxon>
        <taxon>Poales</taxon>
        <taxon>Poaceae</taxon>
        <taxon>BOP clade</taxon>
        <taxon>Oryzoideae</taxon>
        <taxon>Oryzeae</taxon>
        <taxon>Oryzinae</taxon>
        <taxon>Oryza</taxon>
        <taxon>Oryza sativa</taxon>
    </lineage>
</organism>
<evidence type="ECO:0000256" key="1">
    <source>
        <dbReference type="ARBA" id="ARBA00001933"/>
    </source>
</evidence>
<dbReference type="GO" id="GO:0008483">
    <property type="term" value="F:transaminase activity"/>
    <property type="evidence" value="ECO:0007669"/>
    <property type="project" value="UniProtKB-KW"/>
</dbReference>
<proteinExistence type="predicted"/>
<dbReference type="InterPro" id="IPR004839">
    <property type="entry name" value="Aminotransferase_I/II_large"/>
</dbReference>
<dbReference type="EMBL" id="CM000140">
    <property type="protein sequence ID" value="EEE58496.1"/>
    <property type="molecule type" value="Genomic_DNA"/>
</dbReference>
<evidence type="ECO:0000313" key="6">
    <source>
        <dbReference type="EMBL" id="EEE58496.1"/>
    </source>
</evidence>
<dbReference type="CDD" id="cd00609">
    <property type="entry name" value="AAT_like"/>
    <property type="match status" value="1"/>
</dbReference>
<name>B9F5P2_ORYSJ</name>
<sequence length="399" mass="43277">MPVNMISKLLEKAVLPALDVAPPVKIGGPRRTSVLRNPNMEKLQKGYLFPEISIKREEHLKKYPDAKVISLGIGDTTEPIPSIVTSAMAEYALALSTPEGYQGYGPEQGHKNLRKEIADKVYPDMGIKESEVFISDGAQCDIARLQGYVDNGVIMGQTGKADDGGRYAGIEYMRCAPENAFFPDLSRLRQLVELARRNGSIIVFDSAYSSYISSSSSSSTPRSIYEIPGAREVAIEVSSFSKFAGFTGVRLGWAVVPDELLYSDGVPVARDFDRVVCTCFNGASGIAQAGGVACLSTEEGRGAVARVVGVYRENARVLVETFRSLGKEVHGGGDAPYVWVRFPGRRSWDVFAEILEKTHVITVPGSGFGPGGEGFIRVSAFNSRDKVLEACQRLKSFLA</sequence>
<dbReference type="Gene3D" id="3.90.1150.10">
    <property type="entry name" value="Aspartate Aminotransferase, domain 1"/>
    <property type="match status" value="2"/>
</dbReference>
<gene>
    <name evidence="6" type="ORF">OsJ_09761</name>
</gene>
<dbReference type="Proteomes" id="UP000007752">
    <property type="component" value="Chromosome 3"/>
</dbReference>
<evidence type="ECO:0000256" key="4">
    <source>
        <dbReference type="ARBA" id="ARBA00022898"/>
    </source>
</evidence>
<feature type="domain" description="Aminotransferase class I/classII large" evidence="5">
    <location>
        <begin position="183"/>
        <end position="394"/>
    </location>
</feature>
<dbReference type="GO" id="GO:0030170">
    <property type="term" value="F:pyridoxal phosphate binding"/>
    <property type="evidence" value="ECO:0007669"/>
    <property type="project" value="InterPro"/>
</dbReference>
<dbReference type="InterPro" id="IPR015424">
    <property type="entry name" value="PyrdxlP-dep_Trfase"/>
</dbReference>
<dbReference type="InterPro" id="IPR019942">
    <property type="entry name" value="DapL/ALD1"/>
</dbReference>
<dbReference type="Pfam" id="PF00155">
    <property type="entry name" value="Aminotran_1_2"/>
    <property type="match status" value="1"/>
</dbReference>
<reference evidence="6" key="2">
    <citation type="submission" date="2008-12" db="EMBL/GenBank/DDBJ databases">
        <title>Improved gene annotation of the rice (Oryza sativa) genomes.</title>
        <authorList>
            <person name="Wang J."/>
            <person name="Li R."/>
            <person name="Fan W."/>
            <person name="Huang Q."/>
            <person name="Zhang J."/>
            <person name="Zhou Y."/>
            <person name="Hu Y."/>
            <person name="Zi S."/>
            <person name="Li J."/>
            <person name="Ni P."/>
            <person name="Zheng H."/>
            <person name="Zhang Y."/>
            <person name="Zhao M."/>
            <person name="Hao Q."/>
            <person name="McDermott J."/>
            <person name="Samudrala R."/>
            <person name="Kristiansen K."/>
            <person name="Wong G.K.-S."/>
        </authorList>
    </citation>
    <scope>NUCLEOTIDE SEQUENCE</scope>
</reference>
<dbReference type="SUPFAM" id="SSF53383">
    <property type="entry name" value="PLP-dependent transferases"/>
    <property type="match status" value="1"/>
</dbReference>
<comment type="cofactor">
    <cofactor evidence="1">
        <name>pyridoxal 5'-phosphate</name>
        <dbReference type="ChEBI" id="CHEBI:597326"/>
    </cofactor>
</comment>
<dbReference type="AlphaFoldDB" id="B9F5P2"/>
<evidence type="ECO:0000259" key="5">
    <source>
        <dbReference type="Pfam" id="PF00155"/>
    </source>
</evidence>
<dbReference type="Gene3D" id="3.40.640.10">
    <property type="entry name" value="Type I PLP-dependent aspartate aminotransferase-like (Major domain)"/>
    <property type="match status" value="2"/>
</dbReference>
<accession>B9F5P2</accession>
<reference evidence="6" key="1">
    <citation type="journal article" date="2005" name="PLoS Biol.">
        <title>The genomes of Oryza sativa: a history of duplications.</title>
        <authorList>
            <person name="Yu J."/>
            <person name="Wang J."/>
            <person name="Lin W."/>
            <person name="Li S."/>
            <person name="Li H."/>
            <person name="Zhou J."/>
            <person name="Ni P."/>
            <person name="Dong W."/>
            <person name="Hu S."/>
            <person name="Zeng C."/>
            <person name="Zhang J."/>
            <person name="Zhang Y."/>
            <person name="Li R."/>
            <person name="Xu Z."/>
            <person name="Li S."/>
            <person name="Li X."/>
            <person name="Zheng H."/>
            <person name="Cong L."/>
            <person name="Lin L."/>
            <person name="Yin J."/>
            <person name="Geng J."/>
            <person name="Li G."/>
            <person name="Shi J."/>
            <person name="Liu J."/>
            <person name="Lv H."/>
            <person name="Li J."/>
            <person name="Wang J."/>
            <person name="Deng Y."/>
            <person name="Ran L."/>
            <person name="Shi X."/>
            <person name="Wang X."/>
            <person name="Wu Q."/>
            <person name="Li C."/>
            <person name="Ren X."/>
            <person name="Wang J."/>
            <person name="Wang X."/>
            <person name="Li D."/>
            <person name="Liu D."/>
            <person name="Zhang X."/>
            <person name="Ji Z."/>
            <person name="Zhao W."/>
            <person name="Sun Y."/>
            <person name="Zhang Z."/>
            <person name="Bao J."/>
            <person name="Han Y."/>
            <person name="Dong L."/>
            <person name="Ji J."/>
            <person name="Chen P."/>
            <person name="Wu S."/>
            <person name="Liu J."/>
            <person name="Xiao Y."/>
            <person name="Bu D."/>
            <person name="Tan J."/>
            <person name="Yang L."/>
            <person name="Ye C."/>
            <person name="Zhang J."/>
            <person name="Xu J."/>
            <person name="Zhou Y."/>
            <person name="Yu Y."/>
            <person name="Zhang B."/>
            <person name="Zhuang S."/>
            <person name="Wei H."/>
            <person name="Liu B."/>
            <person name="Lei M."/>
            <person name="Yu H."/>
            <person name="Li Y."/>
            <person name="Xu H."/>
            <person name="Wei S."/>
            <person name="He X."/>
            <person name="Fang L."/>
            <person name="Zhang Z."/>
            <person name="Zhang Y."/>
            <person name="Huang X."/>
            <person name="Su Z."/>
            <person name="Tong W."/>
            <person name="Li J."/>
            <person name="Tong Z."/>
            <person name="Li S."/>
            <person name="Ye J."/>
            <person name="Wang L."/>
            <person name="Fang L."/>
            <person name="Lei T."/>
            <person name="Chen C."/>
            <person name="Chen H."/>
            <person name="Xu Z."/>
            <person name="Li H."/>
            <person name="Huang H."/>
            <person name="Zhang F."/>
            <person name="Xu H."/>
            <person name="Li N."/>
            <person name="Zhao C."/>
            <person name="Li S."/>
            <person name="Dong L."/>
            <person name="Huang Y."/>
            <person name="Li L."/>
            <person name="Xi Y."/>
            <person name="Qi Q."/>
            <person name="Li W."/>
            <person name="Zhang B."/>
            <person name="Hu W."/>
            <person name="Zhang Y."/>
            <person name="Tian X."/>
            <person name="Jiao Y."/>
            <person name="Liang X."/>
            <person name="Jin J."/>
            <person name="Gao L."/>
            <person name="Zheng W."/>
            <person name="Hao B."/>
            <person name="Liu S."/>
            <person name="Wang W."/>
            <person name="Yuan L."/>
            <person name="Cao M."/>
            <person name="McDermott J."/>
            <person name="Samudrala R."/>
            <person name="Wang J."/>
            <person name="Wong G.K."/>
            <person name="Yang H."/>
        </authorList>
    </citation>
    <scope>NUCLEOTIDE SEQUENCE [LARGE SCALE GENOMIC DNA]</scope>
</reference>
<dbReference type="PANTHER" id="PTHR43144">
    <property type="entry name" value="AMINOTRANSFERASE"/>
    <property type="match status" value="1"/>
</dbReference>
<evidence type="ECO:0000256" key="3">
    <source>
        <dbReference type="ARBA" id="ARBA00022679"/>
    </source>
</evidence>
<keyword evidence="4" id="KW-0663">Pyridoxal phosphate</keyword>
<dbReference type="InterPro" id="IPR015422">
    <property type="entry name" value="PyrdxlP-dep_Trfase_small"/>
</dbReference>
<evidence type="ECO:0000256" key="2">
    <source>
        <dbReference type="ARBA" id="ARBA00022576"/>
    </source>
</evidence>
<keyword evidence="2" id="KW-0032">Aminotransferase</keyword>
<protein>
    <recommendedName>
        <fullName evidence="5">Aminotransferase class I/classII large domain-containing protein</fullName>
    </recommendedName>
</protein>